<dbReference type="NCBIfam" id="TIGR01830">
    <property type="entry name" value="3oxo_ACP_reduc"/>
    <property type="match status" value="1"/>
</dbReference>
<feature type="active site" description="Proton acceptor" evidence="6">
    <location>
        <position position="169"/>
    </location>
</feature>
<comment type="pathway">
    <text evidence="8">Lipid metabolism; fatty acid biosynthesis.</text>
</comment>
<organism evidence="10 11">
    <name type="scientific">Isosphaera pallida (strain ATCC 43644 / DSM 9630 / IS1B)</name>
    <dbReference type="NCBI Taxonomy" id="575540"/>
    <lineage>
        <taxon>Bacteria</taxon>
        <taxon>Pseudomonadati</taxon>
        <taxon>Planctomycetota</taxon>
        <taxon>Planctomycetia</taxon>
        <taxon>Isosphaerales</taxon>
        <taxon>Isosphaeraceae</taxon>
        <taxon>Isosphaera</taxon>
    </lineage>
</organism>
<evidence type="ECO:0000313" key="11">
    <source>
        <dbReference type="Proteomes" id="UP000008631"/>
    </source>
</evidence>
<dbReference type="InterPro" id="IPR050259">
    <property type="entry name" value="SDR"/>
</dbReference>
<dbReference type="NCBIfam" id="NF009466">
    <property type="entry name" value="PRK12826.1-2"/>
    <property type="match status" value="1"/>
</dbReference>
<comment type="similarity">
    <text evidence="2 8">Belongs to the short-chain dehydrogenases/reductases (SDR) family.</text>
</comment>
<dbReference type="EC" id="1.1.1.100" evidence="8"/>
<dbReference type="RefSeq" id="WP_013563335.1">
    <property type="nucleotide sequence ID" value="NC_014962.1"/>
</dbReference>
<dbReference type="InParanoid" id="E8QYS0"/>
<evidence type="ECO:0000256" key="5">
    <source>
        <dbReference type="ARBA" id="ARBA00048508"/>
    </source>
</evidence>
<keyword evidence="11" id="KW-1185">Reference proteome</keyword>
<dbReference type="PRINTS" id="PR00081">
    <property type="entry name" value="GDHRDH"/>
</dbReference>
<evidence type="ECO:0000256" key="1">
    <source>
        <dbReference type="ARBA" id="ARBA00002607"/>
    </source>
</evidence>
<keyword evidence="8" id="KW-0444">Lipid biosynthesis</keyword>
<dbReference type="PANTHER" id="PTHR42879:SF2">
    <property type="entry name" value="3-OXOACYL-[ACYL-CARRIER-PROTEIN] REDUCTASE FABG"/>
    <property type="match status" value="1"/>
</dbReference>
<keyword evidence="8" id="KW-0275">Fatty acid biosynthesis</keyword>
<dbReference type="GO" id="GO:0051287">
    <property type="term" value="F:NAD binding"/>
    <property type="evidence" value="ECO:0007669"/>
    <property type="project" value="UniProtKB-UniRule"/>
</dbReference>
<dbReference type="InterPro" id="IPR002347">
    <property type="entry name" value="SDR_fam"/>
</dbReference>
<feature type="binding site" evidence="7">
    <location>
        <begin position="24"/>
        <end position="27"/>
    </location>
    <ligand>
        <name>NADP(+)</name>
        <dbReference type="ChEBI" id="CHEBI:58349"/>
    </ligand>
</feature>
<evidence type="ECO:0000259" key="9">
    <source>
        <dbReference type="SMART" id="SM00822"/>
    </source>
</evidence>
<reference evidence="10 11" key="2">
    <citation type="journal article" date="2011" name="Stand. Genomic Sci.">
        <title>Complete genome sequence of Isosphaera pallida type strain (IS1B).</title>
        <authorList>
            <consortium name="US DOE Joint Genome Institute (JGI-PGF)"/>
            <person name="Goker M."/>
            <person name="Cleland D."/>
            <person name="Saunders E."/>
            <person name="Lapidus A."/>
            <person name="Nolan M."/>
            <person name="Lucas S."/>
            <person name="Hammon N."/>
            <person name="Deshpande S."/>
            <person name="Cheng J.F."/>
            <person name="Tapia R."/>
            <person name="Han C."/>
            <person name="Goodwin L."/>
            <person name="Pitluck S."/>
            <person name="Liolios K."/>
            <person name="Pagani I."/>
            <person name="Ivanova N."/>
            <person name="Mavromatis K."/>
            <person name="Pati A."/>
            <person name="Chen A."/>
            <person name="Palaniappan K."/>
            <person name="Land M."/>
            <person name="Hauser L."/>
            <person name="Chang Y.J."/>
            <person name="Jeffries C.D."/>
            <person name="Detter J.C."/>
            <person name="Beck B."/>
            <person name="Woyke T."/>
            <person name="Bristow J."/>
            <person name="Eisen J.A."/>
            <person name="Markowitz V."/>
            <person name="Hugenholtz P."/>
            <person name="Kyrpides N.C."/>
            <person name="Klenk H.P."/>
        </authorList>
    </citation>
    <scope>NUCLEOTIDE SEQUENCE [LARGE SCALE GENOMIC DNA]</scope>
    <source>
        <strain evidence="11">ATCC 43644 / DSM 9630 / IS1B</strain>
    </source>
</reference>
<comment type="subunit">
    <text evidence="8">Homotetramer.</text>
</comment>
<dbReference type="EMBL" id="CP002353">
    <property type="protein sequence ID" value="ADV61046.1"/>
    <property type="molecule type" value="Genomic_DNA"/>
</dbReference>
<dbReference type="SUPFAM" id="SSF51735">
    <property type="entry name" value="NAD(P)-binding Rossmann-fold domains"/>
    <property type="match status" value="1"/>
</dbReference>
<feature type="binding site" evidence="7">
    <location>
        <begin position="169"/>
        <end position="173"/>
    </location>
    <ligand>
        <name>NADP(+)</name>
        <dbReference type="ChEBI" id="CHEBI:58349"/>
    </ligand>
</feature>
<dbReference type="Gene3D" id="3.40.50.720">
    <property type="entry name" value="NAD(P)-binding Rossmann-like Domain"/>
    <property type="match status" value="1"/>
</dbReference>
<dbReference type="FunFam" id="3.40.50.720:FF:000115">
    <property type="entry name" value="3-oxoacyl-[acyl-carrier-protein] reductase FabG"/>
    <property type="match status" value="1"/>
</dbReference>
<dbReference type="PRINTS" id="PR00080">
    <property type="entry name" value="SDRFAMILY"/>
</dbReference>
<evidence type="ECO:0000256" key="4">
    <source>
        <dbReference type="ARBA" id="ARBA00023002"/>
    </source>
</evidence>
<evidence type="ECO:0000256" key="7">
    <source>
        <dbReference type="PIRSR" id="PIRSR611284-2"/>
    </source>
</evidence>
<dbReference type="InterPro" id="IPR057326">
    <property type="entry name" value="KR_dom"/>
</dbReference>
<dbReference type="FunCoup" id="E8QYS0">
    <property type="interactions" value="546"/>
</dbReference>
<keyword evidence="4 8" id="KW-0560">Oxidoreductase</keyword>
<dbReference type="PIRSF" id="PIRSF000126">
    <property type="entry name" value="11-beta-HSD1"/>
    <property type="match status" value="1"/>
</dbReference>
<keyword evidence="8" id="KW-0443">Lipid metabolism</keyword>
<proteinExistence type="inferred from homology"/>
<evidence type="ECO:0000256" key="8">
    <source>
        <dbReference type="RuleBase" id="RU366074"/>
    </source>
</evidence>
<dbReference type="HOGENOM" id="CLU_010194_1_3_0"/>
<dbReference type="SMART" id="SM00822">
    <property type="entry name" value="PKS_KR"/>
    <property type="match status" value="1"/>
</dbReference>
<keyword evidence="3 7" id="KW-0521">NADP</keyword>
<feature type="binding site" evidence="7">
    <location>
        <position position="104"/>
    </location>
    <ligand>
        <name>NADP(+)</name>
        <dbReference type="ChEBI" id="CHEBI:58349"/>
    </ligand>
</feature>
<dbReference type="Proteomes" id="UP000008631">
    <property type="component" value="Chromosome"/>
</dbReference>
<name>E8QYS0_ISOPI</name>
<dbReference type="STRING" id="575540.Isop_0451"/>
<evidence type="ECO:0000256" key="2">
    <source>
        <dbReference type="ARBA" id="ARBA00006484"/>
    </source>
</evidence>
<feature type="binding site" evidence="7">
    <location>
        <position position="202"/>
    </location>
    <ligand>
        <name>NADP(+)</name>
        <dbReference type="ChEBI" id="CHEBI:58349"/>
    </ligand>
</feature>
<evidence type="ECO:0000313" key="10">
    <source>
        <dbReference type="EMBL" id="ADV61046.1"/>
    </source>
</evidence>
<dbReference type="InterPro" id="IPR011284">
    <property type="entry name" value="3oxo_ACP_reduc"/>
</dbReference>
<dbReference type="AlphaFoldDB" id="E8QYS0"/>
<dbReference type="PROSITE" id="PS00061">
    <property type="entry name" value="ADH_SHORT"/>
    <property type="match status" value="1"/>
</dbReference>
<evidence type="ECO:0000256" key="6">
    <source>
        <dbReference type="PIRSR" id="PIRSR611284-1"/>
    </source>
</evidence>
<reference key="1">
    <citation type="submission" date="2010-11" db="EMBL/GenBank/DDBJ databases">
        <title>The complete sequence of chromosome of Isophaera pallida ATCC 43644.</title>
        <authorList>
            <consortium name="US DOE Joint Genome Institute (JGI-PGF)"/>
            <person name="Lucas S."/>
            <person name="Copeland A."/>
            <person name="Lapidus A."/>
            <person name="Bruce D."/>
            <person name="Goodwin L."/>
            <person name="Pitluck S."/>
            <person name="Kyrpides N."/>
            <person name="Mavromatis K."/>
            <person name="Pagani I."/>
            <person name="Ivanova N."/>
            <person name="Saunders E."/>
            <person name="Brettin T."/>
            <person name="Detter J.C."/>
            <person name="Han C."/>
            <person name="Tapia R."/>
            <person name="Land M."/>
            <person name="Hauser L."/>
            <person name="Markowitz V."/>
            <person name="Cheng J.-F."/>
            <person name="Hugenholtz P."/>
            <person name="Woyke T."/>
            <person name="Wu D."/>
            <person name="Eisen J.A."/>
        </authorList>
    </citation>
    <scope>NUCLEOTIDE SEQUENCE</scope>
    <source>
        <strain>ATCC 43644</strain>
    </source>
</reference>
<comment type="catalytic activity">
    <reaction evidence="5 8">
        <text>a (3R)-hydroxyacyl-[ACP] + NADP(+) = a 3-oxoacyl-[ACP] + NADPH + H(+)</text>
        <dbReference type="Rhea" id="RHEA:17397"/>
        <dbReference type="Rhea" id="RHEA-COMP:9916"/>
        <dbReference type="Rhea" id="RHEA-COMP:9945"/>
        <dbReference type="ChEBI" id="CHEBI:15378"/>
        <dbReference type="ChEBI" id="CHEBI:57783"/>
        <dbReference type="ChEBI" id="CHEBI:58349"/>
        <dbReference type="ChEBI" id="CHEBI:78776"/>
        <dbReference type="ChEBI" id="CHEBI:78827"/>
        <dbReference type="EC" id="1.1.1.100"/>
    </reaction>
</comment>
<dbReference type="Pfam" id="PF13561">
    <property type="entry name" value="adh_short_C2"/>
    <property type="match status" value="1"/>
</dbReference>
<dbReference type="KEGG" id="ipa:Isop_0451"/>
<dbReference type="eggNOG" id="COG1028">
    <property type="taxonomic scope" value="Bacteria"/>
</dbReference>
<sequence>MSSAAETFQGCLVDLTGQTALVTGASRGIGRAIAHQLARCGANLALVARSEASLHSVIEEIAALGTPGKVQAFPGDVGKAEEIEAIVAKVEETMGGRIEILVNNAGITRDGLLLNMSDDQWDEVILVNLRSVFVFCRAVARLMLRQRYGRIVNVSSVSGVVGNAGQTNYSASKAGVIGFTKALSRELGKRKITANVVAPGFIATDMTERLPDDIKKMVKEKTSLQRMGEPSEIADAVTWLVGPGAGYVTGQVIVVDGGLT</sequence>
<feature type="domain" description="Ketoreductase" evidence="9">
    <location>
        <begin position="18"/>
        <end position="205"/>
    </location>
</feature>
<dbReference type="PANTHER" id="PTHR42879">
    <property type="entry name" value="3-OXOACYL-(ACYL-CARRIER-PROTEIN) REDUCTASE"/>
    <property type="match status" value="1"/>
</dbReference>
<comment type="function">
    <text evidence="1 8">Catalyzes the NADPH-dependent reduction of beta-ketoacyl-ACP substrates to beta-hydroxyacyl-ACP products, the first reductive step in the elongation cycle of fatty acid biosynthesis.</text>
</comment>
<accession>E8QYS0</accession>
<evidence type="ECO:0000256" key="3">
    <source>
        <dbReference type="ARBA" id="ARBA00022857"/>
    </source>
</evidence>
<dbReference type="UniPathway" id="UPA00094"/>
<keyword evidence="8" id="KW-0276">Fatty acid metabolism</keyword>
<dbReference type="GO" id="GO:0006633">
    <property type="term" value="P:fatty acid biosynthetic process"/>
    <property type="evidence" value="ECO:0007669"/>
    <property type="project" value="UniProtKB-UniPathway"/>
</dbReference>
<dbReference type="NCBIfam" id="NF005559">
    <property type="entry name" value="PRK07231.1"/>
    <property type="match status" value="1"/>
</dbReference>
<dbReference type="InterPro" id="IPR036291">
    <property type="entry name" value="NAD(P)-bd_dom_sf"/>
</dbReference>
<protein>
    <recommendedName>
        <fullName evidence="8">3-oxoacyl-[acyl-carrier-protein] reductase</fullName>
        <ecNumber evidence="8">1.1.1.100</ecNumber>
    </recommendedName>
</protein>
<dbReference type="OrthoDB" id="9803333at2"/>
<dbReference type="InterPro" id="IPR020904">
    <property type="entry name" value="Sc_DH/Rdtase_CS"/>
</dbReference>
<dbReference type="GO" id="GO:0004316">
    <property type="term" value="F:3-oxoacyl-[acyl-carrier-protein] reductase (NADPH) activity"/>
    <property type="evidence" value="ECO:0007669"/>
    <property type="project" value="UniProtKB-UniRule"/>
</dbReference>
<gene>
    <name evidence="10" type="ordered locus">Isop_0451</name>
</gene>